<dbReference type="Gene3D" id="1.10.620.20">
    <property type="entry name" value="Ribonucleotide Reductase, subunit A"/>
    <property type="match status" value="1"/>
</dbReference>
<reference evidence="10" key="1">
    <citation type="submission" date="2014-01" db="EMBL/GenBank/DDBJ databases">
        <title>Plasmid-borne genes of Borrelia miyamotoi for deoxyribonucleotide synthesis.</title>
        <authorList>
            <person name="Barbour A.G."/>
            <person name="Hue F."/>
        </authorList>
    </citation>
    <scope>NUCLEOTIDE SEQUENCE</scope>
    <source>
        <strain evidence="10">LB-2001</strain>
    </source>
</reference>
<accession>A0A023PZD7</accession>
<dbReference type="PANTHER" id="PTHR23409:SF18">
    <property type="entry name" value="RIBONUCLEOSIDE-DIPHOSPHATE REDUCTASE SUBUNIT M2"/>
    <property type="match status" value="1"/>
</dbReference>
<dbReference type="GO" id="GO:0046872">
    <property type="term" value="F:metal ion binding"/>
    <property type="evidence" value="ECO:0007669"/>
    <property type="project" value="UniProtKB-KW"/>
</dbReference>
<feature type="binding site" evidence="9">
    <location>
        <position position="161"/>
    </location>
    <ligand>
        <name>Fe cation</name>
        <dbReference type="ChEBI" id="CHEBI:24875"/>
        <label>2</label>
    </ligand>
</feature>
<gene>
    <name evidence="10" type="primary">nrdF</name>
</gene>
<dbReference type="GO" id="GO:0004748">
    <property type="term" value="F:ribonucleoside-diphosphate reductase activity, thioredoxin disulfide as acceptor"/>
    <property type="evidence" value="ECO:0007669"/>
    <property type="project" value="UniProtKB-EC"/>
</dbReference>
<dbReference type="AlphaFoldDB" id="A0A023PZD7"/>
<dbReference type="UniPathway" id="UPA00326"/>
<evidence type="ECO:0000256" key="1">
    <source>
        <dbReference type="ARBA" id="ARBA00009303"/>
    </source>
</evidence>
<dbReference type="CDD" id="cd01049">
    <property type="entry name" value="RNRR2"/>
    <property type="match status" value="1"/>
</dbReference>
<dbReference type="NCBIfam" id="NF007183">
    <property type="entry name" value="PRK09614.1-2"/>
    <property type="match status" value="1"/>
</dbReference>
<evidence type="ECO:0000256" key="3">
    <source>
        <dbReference type="ARBA" id="ARBA00022723"/>
    </source>
</evidence>
<keyword evidence="6 7" id="KW-0215">Deoxyribonucleotide synthesis</keyword>
<protein>
    <recommendedName>
        <fullName evidence="7">Ribonucleoside-diphosphate reductase subunit beta</fullName>
        <ecNumber evidence="7">1.17.4.1</ecNumber>
    </recommendedName>
</protein>
<feature type="binding site" evidence="9">
    <location>
        <position position="97"/>
    </location>
    <ligand>
        <name>Fe cation</name>
        <dbReference type="ChEBI" id="CHEBI:24875"/>
        <label>1</label>
    </ligand>
</feature>
<comment type="function">
    <text evidence="7">Provides the precursors necessary for DNA synthesis. Catalyzes the biosynthesis of deoxyribonucleotides from the corresponding ribonucleotides.</text>
</comment>
<keyword evidence="5 7" id="KW-0408">Iron</keyword>
<dbReference type="InterPro" id="IPR026494">
    <property type="entry name" value="RNR_NrdF-like"/>
</dbReference>
<dbReference type="InterPro" id="IPR000358">
    <property type="entry name" value="RNR_small_fam"/>
</dbReference>
<evidence type="ECO:0000256" key="6">
    <source>
        <dbReference type="ARBA" id="ARBA00023116"/>
    </source>
</evidence>
<comment type="cofactor">
    <cofactor evidence="7 9">
        <name>Fe cation</name>
        <dbReference type="ChEBI" id="CHEBI:24875"/>
    </cofactor>
    <text evidence="7 9">Binds 2 iron ions per subunit.</text>
</comment>
<dbReference type="SUPFAM" id="SSF47240">
    <property type="entry name" value="Ferritin-like"/>
    <property type="match status" value="1"/>
</dbReference>
<dbReference type="EMBL" id="KJ141201">
    <property type="protein sequence ID" value="AHX39247.1"/>
    <property type="molecule type" value="Genomic_DNA"/>
</dbReference>
<feature type="binding site" evidence="9">
    <location>
        <position position="195"/>
    </location>
    <ligand>
        <name>Fe cation</name>
        <dbReference type="ChEBI" id="CHEBI:24875"/>
        <label>2</label>
    </ligand>
</feature>
<feature type="active site" evidence="8">
    <location>
        <position position="104"/>
    </location>
</feature>
<evidence type="ECO:0000313" key="10">
    <source>
        <dbReference type="EMBL" id="AHX39247.1"/>
    </source>
</evidence>
<dbReference type="Pfam" id="PF00268">
    <property type="entry name" value="Ribonuc_red_sm"/>
    <property type="match status" value="1"/>
</dbReference>
<evidence type="ECO:0000256" key="9">
    <source>
        <dbReference type="PIRSR" id="PIRSR000355-2"/>
    </source>
</evidence>
<dbReference type="GO" id="GO:0005971">
    <property type="term" value="C:ribonucleoside-diphosphate reductase complex"/>
    <property type="evidence" value="ECO:0007669"/>
    <property type="project" value="InterPro"/>
</dbReference>
<dbReference type="InterPro" id="IPR033909">
    <property type="entry name" value="RNR_small"/>
</dbReference>
<dbReference type="PANTHER" id="PTHR23409">
    <property type="entry name" value="RIBONUCLEOSIDE-DIPHOSPHATE REDUCTASE SMALL CHAIN"/>
    <property type="match status" value="1"/>
</dbReference>
<keyword evidence="3 7" id="KW-0479">Metal-binding</keyword>
<dbReference type="InterPro" id="IPR009078">
    <property type="entry name" value="Ferritin-like_SF"/>
</dbReference>
<dbReference type="InterPro" id="IPR012348">
    <property type="entry name" value="RNR-like"/>
</dbReference>
<name>A0A023PZD7_9SPIR</name>
<evidence type="ECO:0000256" key="7">
    <source>
        <dbReference type="PIRNR" id="PIRNR000355"/>
    </source>
</evidence>
<dbReference type="NCBIfam" id="TIGR04171">
    <property type="entry name" value="RNR_1b_NrdF"/>
    <property type="match status" value="1"/>
</dbReference>
<feature type="binding site" evidence="9">
    <location>
        <position position="97"/>
    </location>
    <ligand>
        <name>Fe cation</name>
        <dbReference type="ChEBI" id="CHEBI:24875"/>
        <label>2</label>
    </ligand>
</feature>
<proteinExistence type="inferred from homology"/>
<dbReference type="PIRSF" id="PIRSF000355">
    <property type="entry name" value="NrdB"/>
    <property type="match status" value="1"/>
</dbReference>
<evidence type="ECO:0000256" key="2">
    <source>
        <dbReference type="ARBA" id="ARBA00011209"/>
    </source>
</evidence>
<comment type="subunit">
    <text evidence="2">Tetramer of two alpha and two beta subunits.</text>
</comment>
<feature type="binding site" evidence="9">
    <location>
        <position position="198"/>
    </location>
    <ligand>
        <name>Fe cation</name>
        <dbReference type="ChEBI" id="CHEBI:24875"/>
        <label>2</label>
    </ligand>
</feature>
<organism evidence="10">
    <name type="scientific">Borrelia miyamotoi LB-2001</name>
    <dbReference type="NCBI Taxonomy" id="1302858"/>
    <lineage>
        <taxon>Bacteria</taxon>
        <taxon>Pseudomonadati</taxon>
        <taxon>Spirochaetota</taxon>
        <taxon>Spirochaetia</taxon>
        <taxon>Spirochaetales</taxon>
        <taxon>Borreliaceae</taxon>
        <taxon>Borrelia</taxon>
    </lineage>
</organism>
<evidence type="ECO:0000256" key="4">
    <source>
        <dbReference type="ARBA" id="ARBA00023002"/>
    </source>
</evidence>
<keyword evidence="4 7" id="KW-0560">Oxidoreductase</keyword>
<dbReference type="EC" id="1.17.4.1" evidence="7"/>
<dbReference type="GO" id="GO:0009263">
    <property type="term" value="P:deoxyribonucleotide biosynthetic process"/>
    <property type="evidence" value="ECO:0007669"/>
    <property type="project" value="UniProtKB-KW"/>
</dbReference>
<comment type="catalytic activity">
    <reaction evidence="7">
        <text>a 2'-deoxyribonucleoside 5'-diphosphate + [thioredoxin]-disulfide + H2O = a ribonucleoside 5'-diphosphate + [thioredoxin]-dithiol</text>
        <dbReference type="Rhea" id="RHEA:23252"/>
        <dbReference type="Rhea" id="RHEA-COMP:10698"/>
        <dbReference type="Rhea" id="RHEA-COMP:10700"/>
        <dbReference type="ChEBI" id="CHEBI:15377"/>
        <dbReference type="ChEBI" id="CHEBI:29950"/>
        <dbReference type="ChEBI" id="CHEBI:50058"/>
        <dbReference type="ChEBI" id="CHEBI:57930"/>
        <dbReference type="ChEBI" id="CHEBI:73316"/>
        <dbReference type="EC" id="1.17.4.1"/>
    </reaction>
</comment>
<evidence type="ECO:0000256" key="5">
    <source>
        <dbReference type="ARBA" id="ARBA00023004"/>
    </source>
</evidence>
<sequence length="321" mass="37094">MGLIREAINWNRLNNDYTKMFWDQNIRQFWVDEEIPISDDKLVWRTLSSDERDVYEKVLGGLTLLDTEQGSVGMPSIALAIDNLNYKPILGFMGAMEHMHAKSYSSIFSSLSNIDRIDHIFSWVRNYKNLQDKLNLILSKYNSINDRMSLYQALCTSVFLETFLFYSGFFYPLYLAGQGKMVNSGEIINLIVRDESVHGVFVGLLAQEEFNKMTDKEQVFAKKETMVILDRLYDLEREYTKDLYSSIGLDVAVDVFIRYNADKALMNLGFDPIFNIKDVDINSLVLNGLKTDTKTHDFFSTKGNGYIKPMKIEPLQDDDFI</sequence>
<feature type="binding site" evidence="9">
    <location>
        <position position="66"/>
    </location>
    <ligand>
        <name>Fe cation</name>
        <dbReference type="ChEBI" id="CHEBI:24875"/>
        <label>1</label>
    </ligand>
</feature>
<comment type="similarity">
    <text evidence="1 7">Belongs to the ribonucleoside diphosphate reductase small chain family.</text>
</comment>
<feature type="binding site" evidence="9">
    <location>
        <position position="100"/>
    </location>
    <ligand>
        <name>Fe cation</name>
        <dbReference type="ChEBI" id="CHEBI:24875"/>
        <label>1</label>
    </ligand>
</feature>
<evidence type="ECO:0000256" key="8">
    <source>
        <dbReference type="PIRSR" id="PIRSR000355-1"/>
    </source>
</evidence>